<feature type="compositionally biased region" description="Basic and acidic residues" evidence="1">
    <location>
        <begin position="647"/>
        <end position="657"/>
    </location>
</feature>
<dbReference type="InParanoid" id="K5UPR0"/>
<proteinExistence type="predicted"/>
<dbReference type="GeneID" id="18919687"/>
<feature type="region of interest" description="Disordered" evidence="1">
    <location>
        <begin position="485"/>
        <end position="605"/>
    </location>
</feature>
<feature type="region of interest" description="Disordered" evidence="1">
    <location>
        <begin position="638"/>
        <end position="657"/>
    </location>
</feature>
<reference evidence="2 3" key="1">
    <citation type="journal article" date="2012" name="BMC Genomics">
        <title>Comparative genomics of the white-rot fungi, Phanerochaete carnosa and P. chrysosporium, to elucidate the genetic basis of the distinct wood types they colonize.</title>
        <authorList>
            <person name="Suzuki H."/>
            <person name="MacDonald J."/>
            <person name="Syed K."/>
            <person name="Salamov A."/>
            <person name="Hori C."/>
            <person name="Aerts A."/>
            <person name="Henrissat B."/>
            <person name="Wiebenga A."/>
            <person name="vanKuyk P.A."/>
            <person name="Barry K."/>
            <person name="Lindquist E."/>
            <person name="LaButti K."/>
            <person name="Lapidus A."/>
            <person name="Lucas S."/>
            <person name="Coutinho P."/>
            <person name="Gong Y."/>
            <person name="Samejima M."/>
            <person name="Mahadevan R."/>
            <person name="Abou-Zaid M."/>
            <person name="de Vries R.P."/>
            <person name="Igarashi K."/>
            <person name="Yadav J.S."/>
            <person name="Grigoriev I.V."/>
            <person name="Master E.R."/>
        </authorList>
    </citation>
    <scope>NUCLEOTIDE SEQUENCE [LARGE SCALE GENOMIC DNA]</scope>
    <source>
        <strain evidence="2 3">HHB-10118-sp</strain>
    </source>
</reference>
<dbReference type="AlphaFoldDB" id="K5UPR0"/>
<dbReference type="EMBL" id="JH930476">
    <property type="protein sequence ID" value="EKM51781.1"/>
    <property type="molecule type" value="Genomic_DNA"/>
</dbReference>
<evidence type="ECO:0000313" key="3">
    <source>
        <dbReference type="Proteomes" id="UP000008370"/>
    </source>
</evidence>
<feature type="compositionally biased region" description="Polar residues" evidence="1">
    <location>
        <begin position="542"/>
        <end position="563"/>
    </location>
</feature>
<sequence length="657" mass="71314">MGTPIVRGRAPYGESLSGWDDQIRMLTDWCLLTSVKDDHNPDEPYRALLGDPKALRDKSGELGELRRRSGVHVDDDGRLSVLCHGLQTPRPSVSRSLSLLIPSITQLSRADIKHFSTIAATRSSHAIATRAARQRAMELFSSLAILPDALTEKELWALLLEATGHMEPERSPVIAQASPDIFVLAMRNGKVKASPDRTGLVFEAEGRMTTSDHESLIDYLTDKLNGANDNFLSLVILTFVFWFGSGGTNSSLSAVTKALDKMITVAKAIDGRTHRGISSRERRDLLWISELYRKSYPLTVFHGARFRRLLHTLGHAFRKDLLVGPQDKIHSHLHDALVAAHKERPQCEVDPLCPWTSHNCTRIWGTCPLLSKRRNSVLGPSSPVSPGYPEFYFLRSREHTESSIGSSGSLSPPPPIYLPMLPRSFSRRERRATSSATALIESPVSEGRPSLDTQYSAPSEASHNETRTVRPRIGFADVVRRLGGQARVLSPPPTQTDAARPAEANQGHGSSGAQAVVREAASRDRAFSDPTPGAGYPPASSILLSPQTHSPETTEVGSSTTNVPVVADTSPSQTQPSPPLDVDPSGTRSEASDAATVNVAASRSSPRYAASLFEGHGEAEQDGEGNFDRVVEVGAVRNKANGAVQEQRSDHMGDVGD</sequence>
<dbReference type="RefSeq" id="XP_007399263.1">
    <property type="nucleotide sequence ID" value="XM_007399201.1"/>
</dbReference>
<dbReference type="HOGENOM" id="CLU_417437_0_0_1"/>
<dbReference type="Proteomes" id="UP000008370">
    <property type="component" value="Unassembled WGS sequence"/>
</dbReference>
<protein>
    <submittedName>
        <fullName evidence="2">Uncharacterized protein</fullName>
    </submittedName>
</protein>
<accession>K5UPR0</accession>
<feature type="region of interest" description="Disordered" evidence="1">
    <location>
        <begin position="427"/>
        <end position="472"/>
    </location>
</feature>
<gene>
    <name evidence="2" type="ORF">PHACADRAFT_31594</name>
</gene>
<evidence type="ECO:0000256" key="1">
    <source>
        <dbReference type="SAM" id="MobiDB-lite"/>
    </source>
</evidence>
<organism evidence="2 3">
    <name type="scientific">Phanerochaete carnosa (strain HHB-10118-sp)</name>
    <name type="common">White-rot fungus</name>
    <name type="synonym">Peniophora carnosa</name>
    <dbReference type="NCBI Taxonomy" id="650164"/>
    <lineage>
        <taxon>Eukaryota</taxon>
        <taxon>Fungi</taxon>
        <taxon>Dikarya</taxon>
        <taxon>Basidiomycota</taxon>
        <taxon>Agaricomycotina</taxon>
        <taxon>Agaricomycetes</taxon>
        <taxon>Polyporales</taxon>
        <taxon>Phanerochaetaceae</taxon>
        <taxon>Phanerochaete</taxon>
    </lineage>
</organism>
<evidence type="ECO:0000313" key="2">
    <source>
        <dbReference type="EMBL" id="EKM51781.1"/>
    </source>
</evidence>
<name>K5UPR0_PHACS</name>
<feature type="region of interest" description="Disordered" evidence="1">
    <location>
        <begin position="402"/>
        <end position="421"/>
    </location>
</feature>
<dbReference type="KEGG" id="pco:PHACADRAFT_31594"/>
<feature type="compositionally biased region" description="Polar residues" evidence="1">
    <location>
        <begin position="451"/>
        <end position="461"/>
    </location>
</feature>
<keyword evidence="3" id="KW-1185">Reference proteome</keyword>